<evidence type="ECO:0000313" key="1">
    <source>
        <dbReference type="EMBL" id="ASZ74747.1"/>
    </source>
</evidence>
<gene>
    <name evidence="1" type="ORF">SEA_PHABBA_208</name>
</gene>
<organism evidence="1 2">
    <name type="scientific">Mycobacterium phage Phabba</name>
    <dbReference type="NCBI Taxonomy" id="2027899"/>
    <lineage>
        <taxon>Viruses</taxon>
        <taxon>Duplodnaviria</taxon>
        <taxon>Heunggongvirae</taxon>
        <taxon>Uroviricota</taxon>
        <taxon>Caudoviricetes</taxon>
        <taxon>Ceeclamvirinae</taxon>
        <taxon>Myrnavirus</taxon>
        <taxon>Myrnavirus phabba</taxon>
        <taxon>Myranavirus phabba</taxon>
    </lineage>
</organism>
<dbReference type="EMBL" id="MF668280">
    <property type="protein sequence ID" value="ASZ74747.1"/>
    <property type="molecule type" value="Genomic_DNA"/>
</dbReference>
<evidence type="ECO:0000313" key="2">
    <source>
        <dbReference type="Proteomes" id="UP000226037"/>
    </source>
</evidence>
<accession>A0A249XSM9</accession>
<sequence>MPDNEERLRDAIEAAETGVKTKVGKPRHDAPDVCNKCNLDHVGECF</sequence>
<name>A0A249XSM9_9CAUD</name>
<reference evidence="2" key="1">
    <citation type="submission" date="2017-08" db="EMBL/GenBank/DDBJ databases">
        <authorList>
            <person name="de Groot N.N."/>
        </authorList>
    </citation>
    <scope>NUCLEOTIDE SEQUENCE [LARGE SCALE GENOMIC DNA]</scope>
</reference>
<keyword evidence="2" id="KW-1185">Reference proteome</keyword>
<proteinExistence type="predicted"/>
<protein>
    <submittedName>
        <fullName evidence="1">Uncharacterized protein</fullName>
    </submittedName>
</protein>
<dbReference type="Proteomes" id="UP000226037">
    <property type="component" value="Segment"/>
</dbReference>